<organism evidence="2 3">
    <name type="scientific">Penicillium capsulatum</name>
    <dbReference type="NCBI Taxonomy" id="69766"/>
    <lineage>
        <taxon>Eukaryota</taxon>
        <taxon>Fungi</taxon>
        <taxon>Dikarya</taxon>
        <taxon>Ascomycota</taxon>
        <taxon>Pezizomycotina</taxon>
        <taxon>Eurotiomycetes</taxon>
        <taxon>Eurotiomycetidae</taxon>
        <taxon>Eurotiales</taxon>
        <taxon>Aspergillaceae</taxon>
        <taxon>Penicillium</taxon>
    </lineage>
</organism>
<reference evidence="2" key="1">
    <citation type="submission" date="2022-11" db="EMBL/GenBank/DDBJ databases">
        <authorList>
            <person name="Petersen C."/>
        </authorList>
    </citation>
    <scope>NUCLEOTIDE SEQUENCE</scope>
    <source>
        <strain evidence="2">IBT 21917</strain>
    </source>
</reference>
<name>A0A9W9I002_9EURO</name>
<feature type="region of interest" description="Disordered" evidence="1">
    <location>
        <begin position="397"/>
        <end position="424"/>
    </location>
</feature>
<evidence type="ECO:0000313" key="3">
    <source>
        <dbReference type="Proteomes" id="UP001146351"/>
    </source>
</evidence>
<feature type="compositionally biased region" description="Basic residues" evidence="1">
    <location>
        <begin position="214"/>
        <end position="233"/>
    </location>
</feature>
<keyword evidence="3" id="KW-1185">Reference proteome</keyword>
<comment type="caution">
    <text evidence="2">The sequence shown here is derived from an EMBL/GenBank/DDBJ whole genome shotgun (WGS) entry which is preliminary data.</text>
</comment>
<feature type="compositionally biased region" description="Polar residues" evidence="1">
    <location>
        <begin position="243"/>
        <end position="252"/>
    </location>
</feature>
<gene>
    <name evidence="2" type="ORF">N7492_007489</name>
</gene>
<dbReference type="Proteomes" id="UP001146351">
    <property type="component" value="Unassembled WGS sequence"/>
</dbReference>
<evidence type="ECO:0000256" key="1">
    <source>
        <dbReference type="SAM" id="MobiDB-lite"/>
    </source>
</evidence>
<feature type="region of interest" description="Disordered" evidence="1">
    <location>
        <begin position="205"/>
        <end position="267"/>
    </location>
</feature>
<sequence length="436" mass="49089">MLTEVLHLDNTHKLSGSSHEADIQSLIQDLPKRLRRARPSPLGWMKKKTSCGLCDLHRPMKPELVLEILQLIQQEVTTHFQQFDAYPELIQSPEANLLDRLRAIKGLWTKPDAQSSGDFGDWVYQDNGCAACVIARIAANPAVVCDLRVVLLSRTRTRRNPRTRSLTPFVEECIKRFGDSTAEELFGATDHVSLRMKAARKTCTRAWARDPGRKHSRRSRKSHRRRGASRTTHRIQQEGMNPCISNDSSSTAMIPDPADQPGNDNQEYSRSTLFLNLLDQVSSQPQNTERFDDLYGSIHDVLDLYGGDENGNPYSPKIDDLEAEMQDLSVDPQISKKRMRELSYAAVNGTLDEGTRKEMSQVLASSPLPPHLRGFGGQIESVDVPVVYQYSASDYGSEWTDDECEQSGSDYETPIRKSPSPGDTTWSLVCNQNNWI</sequence>
<evidence type="ECO:0000313" key="2">
    <source>
        <dbReference type="EMBL" id="KAJ5162097.1"/>
    </source>
</evidence>
<proteinExistence type="predicted"/>
<protein>
    <submittedName>
        <fullName evidence="2">Uncharacterized protein</fullName>
    </submittedName>
</protein>
<reference evidence="2" key="2">
    <citation type="journal article" date="2023" name="IMA Fungus">
        <title>Comparative genomic study of the Penicillium genus elucidates a diverse pangenome and 15 lateral gene transfer events.</title>
        <authorList>
            <person name="Petersen C."/>
            <person name="Sorensen T."/>
            <person name="Nielsen M.R."/>
            <person name="Sondergaard T.E."/>
            <person name="Sorensen J.L."/>
            <person name="Fitzpatrick D.A."/>
            <person name="Frisvad J.C."/>
            <person name="Nielsen K.L."/>
        </authorList>
    </citation>
    <scope>NUCLEOTIDE SEQUENCE</scope>
    <source>
        <strain evidence="2">IBT 21917</strain>
    </source>
</reference>
<dbReference type="EMBL" id="JAPQKO010000005">
    <property type="protein sequence ID" value="KAJ5162097.1"/>
    <property type="molecule type" value="Genomic_DNA"/>
</dbReference>
<dbReference type="OrthoDB" id="3786931at2759"/>
<accession>A0A9W9I002</accession>
<dbReference type="AlphaFoldDB" id="A0A9W9I002"/>